<name>A0A086LIU1_TOXGO</name>
<reference evidence="2 3" key="1">
    <citation type="submission" date="2014-05" db="EMBL/GenBank/DDBJ databases">
        <authorList>
            <person name="Sibley D."/>
            <person name="Venepally P."/>
            <person name="Karamycheva S."/>
            <person name="Hadjithomas M."/>
            <person name="Khan A."/>
            <person name="Brunk B."/>
            <person name="Roos D."/>
            <person name="Caler E."/>
            <person name="Lorenzi H."/>
        </authorList>
    </citation>
    <scope>NUCLEOTIDE SEQUENCE [LARGE SCALE GENOMIC DNA]</scope>
    <source>
        <strain evidence="2 3">RUB</strain>
    </source>
</reference>
<dbReference type="EMBL" id="AFYV02003212">
    <property type="protein sequence ID" value="KFG56559.1"/>
    <property type="molecule type" value="Genomic_DNA"/>
</dbReference>
<organism evidence="2 3">
    <name type="scientific">Toxoplasma gondii RUB</name>
    <dbReference type="NCBI Taxonomy" id="935652"/>
    <lineage>
        <taxon>Eukaryota</taxon>
        <taxon>Sar</taxon>
        <taxon>Alveolata</taxon>
        <taxon>Apicomplexa</taxon>
        <taxon>Conoidasida</taxon>
        <taxon>Coccidia</taxon>
        <taxon>Eucoccidiorida</taxon>
        <taxon>Eimeriorina</taxon>
        <taxon>Sarcocystidae</taxon>
        <taxon>Toxoplasma</taxon>
    </lineage>
</organism>
<feature type="coiled-coil region" evidence="1">
    <location>
        <begin position="35"/>
        <end position="96"/>
    </location>
</feature>
<evidence type="ECO:0000313" key="2">
    <source>
        <dbReference type="EMBL" id="KFG56559.1"/>
    </source>
</evidence>
<comment type="caution">
    <text evidence="2">The sequence shown here is derived from an EMBL/GenBank/DDBJ whole genome shotgun (WGS) entry which is preliminary data.</text>
</comment>
<protein>
    <submittedName>
        <fullName evidence="2">Uncharacterized protein</fullName>
    </submittedName>
</protein>
<keyword evidence="1" id="KW-0175">Coiled coil</keyword>
<dbReference type="AlphaFoldDB" id="A0A086LIU1"/>
<evidence type="ECO:0000256" key="1">
    <source>
        <dbReference type="SAM" id="Coils"/>
    </source>
</evidence>
<evidence type="ECO:0000313" key="3">
    <source>
        <dbReference type="Proteomes" id="UP000028834"/>
    </source>
</evidence>
<proteinExistence type="predicted"/>
<dbReference type="Proteomes" id="UP000028834">
    <property type="component" value="Unassembled WGS sequence"/>
</dbReference>
<gene>
    <name evidence="2" type="ORF">TGRUB_434460</name>
</gene>
<accession>A0A086LIU1</accession>
<sequence length="122" mass="13979">MLRVKRSVQAQYSQVHQNVSELADTDAPAAVLNPLAAAEKELKEEEEAKRKLEMREKALEEQLYLKKKKELDDAEIAQAEEEFKRVRNRTEKQRELLSHTEVSRAQGTRINVCTCAAKVTLT</sequence>
<dbReference type="VEuPathDB" id="ToxoDB:TGRUB_434460"/>